<name>E1RF72_METP4</name>
<keyword evidence="1" id="KW-0812">Transmembrane</keyword>
<keyword evidence="1" id="KW-1133">Transmembrane helix</keyword>
<dbReference type="eggNOG" id="arCOG07521">
    <property type="taxonomic scope" value="Archaea"/>
</dbReference>
<evidence type="ECO:0000313" key="2">
    <source>
        <dbReference type="EMBL" id="ADN35020.1"/>
    </source>
</evidence>
<protein>
    <submittedName>
        <fullName evidence="2">Uncharacterized protein</fullName>
    </submittedName>
</protein>
<sequence precursor="true">MKDIKKTRKNIILLIASVCIITVVLIGSYAVYHHIFTPDTVYFAGAYPFEETDLNSDAVVLDLSEFDFEQYPVLNQLVNDPEGGHITFNHFEWDYDKIQDFRDLYCVKREVNRYVFWNGTYYQIVVGQS</sequence>
<dbReference type="Proteomes" id="UP000006565">
    <property type="component" value="Chromosome"/>
</dbReference>
<feature type="transmembrane region" description="Helical" evidence="1">
    <location>
        <begin position="12"/>
        <end position="32"/>
    </location>
</feature>
<dbReference type="STRING" id="679926.Mpet_0242"/>
<accession>E1RF72</accession>
<keyword evidence="1" id="KW-0472">Membrane</keyword>
<evidence type="ECO:0000313" key="3">
    <source>
        <dbReference type="Proteomes" id="UP000006565"/>
    </source>
</evidence>
<proteinExistence type="predicted"/>
<gene>
    <name evidence="2" type="ordered locus">Mpet_0242</name>
</gene>
<dbReference type="AlphaFoldDB" id="E1RF72"/>
<dbReference type="GeneID" id="9742685"/>
<organism evidence="2 3">
    <name type="scientific">Methanolacinia petrolearia (strain DSM 11571 / OCM 486 / SEBR 4847)</name>
    <name type="common">Methanoplanus petrolearius</name>
    <dbReference type="NCBI Taxonomy" id="679926"/>
    <lineage>
        <taxon>Archaea</taxon>
        <taxon>Methanobacteriati</taxon>
        <taxon>Methanobacteriota</taxon>
        <taxon>Stenosarchaea group</taxon>
        <taxon>Methanomicrobia</taxon>
        <taxon>Methanomicrobiales</taxon>
        <taxon>Methanomicrobiaceae</taxon>
        <taxon>Methanolacinia</taxon>
    </lineage>
</organism>
<dbReference type="EMBL" id="CP002117">
    <property type="protein sequence ID" value="ADN35020.1"/>
    <property type="molecule type" value="Genomic_DNA"/>
</dbReference>
<dbReference type="KEGG" id="mpi:Mpet_0242"/>
<dbReference type="RefSeq" id="WP_013328199.1">
    <property type="nucleotide sequence ID" value="NC_014507.1"/>
</dbReference>
<dbReference type="HOGENOM" id="CLU_1943879_0_0_2"/>
<evidence type="ECO:0000256" key="1">
    <source>
        <dbReference type="SAM" id="Phobius"/>
    </source>
</evidence>
<dbReference type="OrthoDB" id="109997at2157"/>
<reference evidence="2 3" key="1">
    <citation type="journal article" date="2010" name="Stand. Genomic Sci.">
        <title>Complete genome sequence of Methanoplanus petrolearius type strain (SEBR 4847).</title>
        <authorList>
            <person name="Brambilla E."/>
            <person name="Djao O.D."/>
            <person name="Daligault H."/>
            <person name="Lapidus A."/>
            <person name="Lucas S."/>
            <person name="Hammon N."/>
            <person name="Nolan M."/>
            <person name="Tice H."/>
            <person name="Cheng J.F."/>
            <person name="Han C."/>
            <person name="Tapia R."/>
            <person name="Goodwin L."/>
            <person name="Pitluck S."/>
            <person name="Liolios K."/>
            <person name="Ivanova N."/>
            <person name="Mavromatis K."/>
            <person name="Mikhailova N."/>
            <person name="Pati A."/>
            <person name="Chen A."/>
            <person name="Palaniappan K."/>
            <person name="Land M."/>
            <person name="Hauser L."/>
            <person name="Chang Y.J."/>
            <person name="Jeffries C.D."/>
            <person name="Rohde M."/>
            <person name="Spring S."/>
            <person name="Sikorski J."/>
            <person name="Goker M."/>
            <person name="Woyke T."/>
            <person name="Bristow J."/>
            <person name="Eisen J.A."/>
            <person name="Markowitz V."/>
            <person name="Hugenholtz P."/>
            <person name="Kyrpides N.C."/>
            <person name="Klenk H.P."/>
        </authorList>
    </citation>
    <scope>NUCLEOTIDE SEQUENCE [LARGE SCALE GENOMIC DNA]</scope>
    <source>
        <strain evidence="3">DSM 11571 / OCM 486 / SEBR 4847</strain>
    </source>
</reference>
<keyword evidence="3" id="KW-1185">Reference proteome</keyword>